<evidence type="ECO:0000259" key="4">
    <source>
        <dbReference type="PROSITE" id="PS51770"/>
    </source>
</evidence>
<accession>A0A928KUB2</accession>
<dbReference type="InterPro" id="IPR033120">
    <property type="entry name" value="HOTDOG_ACOT"/>
</dbReference>
<evidence type="ECO:0000256" key="1">
    <source>
        <dbReference type="ARBA" id="ARBA00010458"/>
    </source>
</evidence>
<dbReference type="InterPro" id="IPR040170">
    <property type="entry name" value="Cytosol_ACT"/>
</dbReference>
<evidence type="ECO:0000313" key="6">
    <source>
        <dbReference type="Proteomes" id="UP000754750"/>
    </source>
</evidence>
<dbReference type="CDD" id="cd03442">
    <property type="entry name" value="BFIT_BACH"/>
    <property type="match status" value="1"/>
</dbReference>
<dbReference type="GO" id="GO:0052816">
    <property type="term" value="F:long-chain fatty acyl-CoA hydrolase activity"/>
    <property type="evidence" value="ECO:0007669"/>
    <property type="project" value="TreeGrafter"/>
</dbReference>
<organism evidence="5 6">
    <name type="scientific">Faecalispora sporosphaeroides</name>
    <dbReference type="NCBI Taxonomy" id="1549"/>
    <lineage>
        <taxon>Bacteria</taxon>
        <taxon>Bacillati</taxon>
        <taxon>Bacillota</taxon>
        <taxon>Clostridia</taxon>
        <taxon>Eubacteriales</taxon>
        <taxon>Oscillospiraceae</taxon>
        <taxon>Faecalispora</taxon>
    </lineage>
</organism>
<dbReference type="GO" id="GO:0005829">
    <property type="term" value="C:cytosol"/>
    <property type="evidence" value="ECO:0007669"/>
    <property type="project" value="TreeGrafter"/>
</dbReference>
<dbReference type="Gene3D" id="3.10.129.10">
    <property type="entry name" value="Hotdog Thioesterase"/>
    <property type="match status" value="1"/>
</dbReference>
<feature type="domain" description="HotDog ACOT-type" evidence="4">
    <location>
        <begin position="10"/>
        <end position="121"/>
    </location>
</feature>
<gene>
    <name evidence="5" type="ORF">E7512_00650</name>
</gene>
<dbReference type="SUPFAM" id="SSF54637">
    <property type="entry name" value="Thioesterase/thiol ester dehydrase-isomerase"/>
    <property type="match status" value="1"/>
</dbReference>
<reference evidence="5" key="1">
    <citation type="submission" date="2019-04" db="EMBL/GenBank/DDBJ databases">
        <title>Evolution of Biomass-Degrading Anaerobic Consortia Revealed by Metagenomics.</title>
        <authorList>
            <person name="Peng X."/>
        </authorList>
    </citation>
    <scope>NUCLEOTIDE SEQUENCE</scope>
    <source>
        <strain evidence="5">SIG551</strain>
    </source>
</reference>
<dbReference type="InterPro" id="IPR029069">
    <property type="entry name" value="HotDog_dom_sf"/>
</dbReference>
<dbReference type="GO" id="GO:0009062">
    <property type="term" value="P:fatty acid catabolic process"/>
    <property type="evidence" value="ECO:0007669"/>
    <property type="project" value="TreeGrafter"/>
</dbReference>
<dbReference type="PANTHER" id="PTHR11049:SF24">
    <property type="entry name" value="CYTOSOLIC ACYL COENZYME A THIOESTER HYDROLASE"/>
    <property type="match status" value="1"/>
</dbReference>
<dbReference type="PANTHER" id="PTHR11049">
    <property type="entry name" value="ACYL COENZYME A THIOESTER HYDROLASE"/>
    <property type="match status" value="1"/>
</dbReference>
<evidence type="ECO:0000313" key="5">
    <source>
        <dbReference type="EMBL" id="MBE6832090.1"/>
    </source>
</evidence>
<dbReference type="GO" id="GO:0006637">
    <property type="term" value="P:acyl-CoA metabolic process"/>
    <property type="evidence" value="ECO:0007669"/>
    <property type="project" value="TreeGrafter"/>
</dbReference>
<dbReference type="AlphaFoldDB" id="A0A928KUB2"/>
<comment type="caution">
    <text evidence="5">The sequence shown here is derived from an EMBL/GenBank/DDBJ whole genome shotgun (WGS) entry which is preliminary data.</text>
</comment>
<dbReference type="InterPro" id="IPR006683">
    <property type="entry name" value="Thioestr_dom"/>
</dbReference>
<comment type="similarity">
    <text evidence="1">Belongs to the acyl coenzyme A hydrolase family.</text>
</comment>
<evidence type="ECO:0000256" key="2">
    <source>
        <dbReference type="ARBA" id="ARBA00022801"/>
    </source>
</evidence>
<dbReference type="EMBL" id="SVNY01000001">
    <property type="protein sequence ID" value="MBE6832090.1"/>
    <property type="molecule type" value="Genomic_DNA"/>
</dbReference>
<proteinExistence type="inferred from homology"/>
<protein>
    <submittedName>
        <fullName evidence="5">Acyl-CoA thioesterase</fullName>
    </submittedName>
</protein>
<evidence type="ECO:0000256" key="3">
    <source>
        <dbReference type="PROSITE-ProRule" id="PRU01106"/>
    </source>
</evidence>
<sequence>MKELTPKRVNDSRVEQIQIVLSSHINGAGRLFGGQLMEWIDIVAGVVARRHSNHNTTTASIDNLQFKEPVYLGNTIVLFGRVTYVGRTSMEIRVDTYVEHLDGDRKLVNTAYFVMVALNESDHPTPVPPLILESDEEETEWKAGERRNELRRQRRVEQY</sequence>
<dbReference type="Pfam" id="PF03061">
    <property type="entry name" value="4HBT"/>
    <property type="match status" value="1"/>
</dbReference>
<keyword evidence="2 3" id="KW-0378">Hydrolase</keyword>
<dbReference type="PROSITE" id="PS51770">
    <property type="entry name" value="HOTDOG_ACOT"/>
    <property type="match status" value="1"/>
</dbReference>
<name>A0A928KUB2_9FIRM</name>
<dbReference type="Proteomes" id="UP000754750">
    <property type="component" value="Unassembled WGS sequence"/>
</dbReference>
<dbReference type="RefSeq" id="WP_020074461.1">
    <property type="nucleotide sequence ID" value="NZ_JBKWRC010000001.1"/>
</dbReference>